<gene>
    <name evidence="3" type="ORF">AWB70_01855</name>
</gene>
<dbReference type="RefSeq" id="WP_053571970.1">
    <property type="nucleotide sequence ID" value="NZ_FCNY02000004.1"/>
</dbReference>
<dbReference type="EMBL" id="FCNY02000004">
    <property type="protein sequence ID" value="SAL30213.1"/>
    <property type="molecule type" value="Genomic_DNA"/>
</dbReference>
<reference evidence="4" key="1">
    <citation type="submission" date="2016-01" db="EMBL/GenBank/DDBJ databases">
        <authorList>
            <person name="Peeters C."/>
        </authorList>
    </citation>
    <scope>NUCLEOTIDE SEQUENCE [LARGE SCALE GENOMIC DNA]</scope>
</reference>
<sequence length="915" mass="103178">MKRIVLLSDGTGNSSAKAQKTNVWRLFQALDQTAPGQYVMYDDGVGTSSNKYLALLGGAFGWGLKRNVIDLYEFVCRNYSPGDTEISGFGFSRGAFTIRVLVGFITHEGLVRFRSDEELHRYARAAYRHYRSERLKSSVLVKAARGVRDLALAAITKIRGLESYEKVRSTNIRGGEGKEIPIRFLGLWDTVSAYGVPIKELKKAISKAFWPMEFHELSLSSNVQRACHALSLDDERATFHPVLWDEKHEALDDGRITQVWFAGVHSNVGGGYPEDRLSYVSLHWILSQAHDAGLEFIRAEIDKIARMKSPYARLYDSRARFGMFYRYRPRAIPECTRADSNGKRHPILPIVDESVILRMAFGGDQHIPIPLNGDFCVLTADGKLKPFKHGLQYTKVDYDLPPCHCAPLLGGEKTADDNTKYTLDEAMDALDHPAKEAVDLVQNTVWWRQVFYLVTLFFTVLLVCFPLIGAWLSHRLDTYERSSDVTRRGVHWLEDTLDTVLVALKNLLPAVSTPWTRAFGAHLDAFALVSVGLLISILVGRVLRTRVSDRAGIAWHEKAWPQYMAVRVRSEEAGLKATIWAARAAWLVAAIVFLLRHFDLSIWPIALVALVLTILAMLRSRRVTQLQTIVSDLKNTQEALARHNNSNAPRGAYIEILKGNKAASLSLCIAQKLRTTPWLCKGYDRLRKDVIPWGFVVILCLAALFVVNRAIFDSLNSIGLVCDEKTKADAAPFSTDETCWNSGIRLERDARYEVVIETQEPWFDLAGIADVGGFGSHGIAQYAFYFLKRYWFEDWFKPIVKIGSMGRDEYVLEPVAPMRERKVPTIKYDGPWLEKIPDKMANSLASEHRVPDDRTALRAQFTARTSGPMFLFVNDAVIPWPKSPFYENNRGTANVTVYRLLPDGRSVQVPPNDGK</sequence>
<dbReference type="PANTHER" id="PTHR33840">
    <property type="match status" value="1"/>
</dbReference>
<evidence type="ECO:0000256" key="1">
    <source>
        <dbReference type="SAM" id="Phobius"/>
    </source>
</evidence>
<dbReference type="PANTHER" id="PTHR33840:SF1">
    <property type="entry name" value="TLE1 PHOSPHOLIPASE DOMAIN-CONTAINING PROTEIN"/>
    <property type="match status" value="1"/>
</dbReference>
<feature type="transmembrane region" description="Helical" evidence="1">
    <location>
        <begin position="577"/>
        <end position="595"/>
    </location>
</feature>
<keyword evidence="1" id="KW-0812">Transmembrane</keyword>
<keyword evidence="1" id="KW-1133">Transmembrane helix</keyword>
<keyword evidence="1" id="KW-0472">Membrane</keyword>
<accession>A0A158GE73</accession>
<evidence type="ECO:0000313" key="4">
    <source>
        <dbReference type="Proteomes" id="UP000054740"/>
    </source>
</evidence>
<dbReference type="AlphaFoldDB" id="A0A158GE73"/>
<organism evidence="3 4">
    <name type="scientific">Caballeronia cordobensis</name>
    <name type="common">Burkholderia cordobensis</name>
    <dbReference type="NCBI Taxonomy" id="1353886"/>
    <lineage>
        <taxon>Bacteria</taxon>
        <taxon>Pseudomonadati</taxon>
        <taxon>Pseudomonadota</taxon>
        <taxon>Betaproteobacteria</taxon>
        <taxon>Burkholderiales</taxon>
        <taxon>Burkholderiaceae</taxon>
        <taxon>Caballeronia</taxon>
    </lineage>
</organism>
<feature type="domain" description="T6SS Phospholipase effector Tle1-like catalytic" evidence="2">
    <location>
        <begin position="2"/>
        <end position="288"/>
    </location>
</feature>
<feature type="transmembrane region" description="Helical" evidence="1">
    <location>
        <begin position="601"/>
        <end position="618"/>
    </location>
</feature>
<evidence type="ECO:0000313" key="3">
    <source>
        <dbReference type="EMBL" id="SAL30213.1"/>
    </source>
</evidence>
<feature type="transmembrane region" description="Helical" evidence="1">
    <location>
        <begin position="525"/>
        <end position="543"/>
    </location>
</feature>
<feature type="transmembrane region" description="Helical" evidence="1">
    <location>
        <begin position="450"/>
        <end position="472"/>
    </location>
</feature>
<protein>
    <recommendedName>
        <fullName evidence="2">T6SS Phospholipase effector Tle1-like catalytic domain-containing protein</fullName>
    </recommendedName>
</protein>
<proteinExistence type="predicted"/>
<dbReference type="InterPro" id="IPR018712">
    <property type="entry name" value="Tle1-like_cat"/>
</dbReference>
<evidence type="ECO:0000259" key="2">
    <source>
        <dbReference type="Pfam" id="PF09994"/>
    </source>
</evidence>
<dbReference type="Pfam" id="PF09994">
    <property type="entry name" value="T6SS_Tle1-like_cat"/>
    <property type="match status" value="1"/>
</dbReference>
<keyword evidence="4" id="KW-1185">Reference proteome</keyword>
<dbReference type="Proteomes" id="UP000054740">
    <property type="component" value="Unassembled WGS sequence"/>
</dbReference>
<name>A0A158GE73_CABCO</name>
<feature type="transmembrane region" description="Helical" evidence="1">
    <location>
        <begin position="690"/>
        <end position="712"/>
    </location>
</feature>